<dbReference type="InterPro" id="IPR014057">
    <property type="entry name" value="HI1420"/>
</dbReference>
<accession>A0ABT2R5D6</accession>
<dbReference type="InterPro" id="IPR010982">
    <property type="entry name" value="Lambda_DNA-bd_dom_sf"/>
</dbReference>
<name>A0ABT2R5D6_9GAMM</name>
<protein>
    <submittedName>
        <fullName evidence="1">Transcriptional regulator</fullName>
    </submittedName>
</protein>
<sequence>MTEHKLKPWDASDHLEDREDMILYLNACIEEDPGDGSLIRAALSDIARAQNMSRLADETGMTRAGLYKALSPEGNPGFDTMLKITRALGLSLHFDQHAH</sequence>
<keyword evidence="2" id="KW-1185">Reference proteome</keyword>
<dbReference type="PANTHER" id="PTHR40275">
    <property type="entry name" value="SSL7038 PROTEIN"/>
    <property type="match status" value="1"/>
</dbReference>
<dbReference type="NCBIfam" id="TIGR02684">
    <property type="entry name" value="dnstrm_HI1420"/>
    <property type="match status" value="1"/>
</dbReference>
<dbReference type="PANTHER" id="PTHR40275:SF1">
    <property type="entry name" value="SSL7038 PROTEIN"/>
    <property type="match status" value="1"/>
</dbReference>
<dbReference type="Pfam" id="PF21716">
    <property type="entry name" value="dnstrm_HI1420"/>
    <property type="match status" value="1"/>
</dbReference>
<gene>
    <name evidence="1" type="ORF">MA04_04275</name>
</gene>
<dbReference type="CDD" id="cd00093">
    <property type="entry name" value="HTH_XRE"/>
    <property type="match status" value="1"/>
</dbReference>
<organism evidence="1 2">
    <name type="scientific">Alloalcanivorax balearicus MACL04</name>
    <dbReference type="NCBI Taxonomy" id="1177182"/>
    <lineage>
        <taxon>Bacteria</taxon>
        <taxon>Pseudomonadati</taxon>
        <taxon>Pseudomonadota</taxon>
        <taxon>Gammaproteobacteria</taxon>
        <taxon>Oceanospirillales</taxon>
        <taxon>Alcanivoracaceae</taxon>
        <taxon>Alloalcanivorax</taxon>
    </lineage>
</organism>
<dbReference type="SUPFAM" id="SSF47413">
    <property type="entry name" value="lambda repressor-like DNA-binding domains"/>
    <property type="match status" value="1"/>
</dbReference>
<evidence type="ECO:0000313" key="1">
    <source>
        <dbReference type="EMBL" id="MCU5784975.1"/>
    </source>
</evidence>
<dbReference type="RefSeq" id="WP_063139984.1">
    <property type="nucleotide sequence ID" value="NZ_ARXS01000063.1"/>
</dbReference>
<evidence type="ECO:0000313" key="2">
    <source>
        <dbReference type="Proteomes" id="UP001064106"/>
    </source>
</evidence>
<reference evidence="1" key="1">
    <citation type="submission" date="2012-09" db="EMBL/GenBank/DDBJ databases">
        <title>Genome Sequence of alkane-degrading Bacterium Alcanivorax balearicus MACL04.</title>
        <authorList>
            <person name="Lai Q."/>
            <person name="Shao Z."/>
        </authorList>
    </citation>
    <scope>NUCLEOTIDE SEQUENCE</scope>
    <source>
        <strain evidence="1">MACL04</strain>
    </source>
</reference>
<dbReference type="Proteomes" id="UP001064106">
    <property type="component" value="Unassembled WGS sequence"/>
</dbReference>
<dbReference type="EMBL" id="ARXS01000063">
    <property type="protein sequence ID" value="MCU5784975.1"/>
    <property type="molecule type" value="Genomic_DNA"/>
</dbReference>
<comment type="caution">
    <text evidence="1">The sequence shown here is derived from an EMBL/GenBank/DDBJ whole genome shotgun (WGS) entry which is preliminary data.</text>
</comment>
<proteinExistence type="predicted"/>
<dbReference type="InterPro" id="IPR001387">
    <property type="entry name" value="Cro/C1-type_HTH"/>
</dbReference>